<keyword evidence="12" id="KW-1185">Reference proteome</keyword>
<comment type="caution">
    <text evidence="11">The sequence shown here is derived from an EMBL/GenBank/DDBJ whole genome shotgun (WGS) entry which is preliminary data.</text>
</comment>
<keyword evidence="6" id="KW-0342">GTP-binding</keyword>
<dbReference type="InterPro" id="IPR015191">
    <property type="entry name" value="SelB_WHD4"/>
</dbReference>
<dbReference type="InterPro" id="IPR004535">
    <property type="entry name" value="Transl_elong_SelB"/>
</dbReference>
<feature type="compositionally biased region" description="Low complexity" evidence="9">
    <location>
        <begin position="365"/>
        <end position="379"/>
    </location>
</feature>
<evidence type="ECO:0000256" key="2">
    <source>
        <dbReference type="ARBA" id="ARBA00015953"/>
    </source>
</evidence>
<dbReference type="PANTHER" id="PTHR43721:SF22">
    <property type="entry name" value="ELONGATION FACTOR TU, MITOCHONDRIAL"/>
    <property type="match status" value="1"/>
</dbReference>
<accession>A0ABN3UP58</accession>
<dbReference type="InterPro" id="IPR004161">
    <property type="entry name" value="EFTu-like_2"/>
</dbReference>
<dbReference type="PANTHER" id="PTHR43721">
    <property type="entry name" value="ELONGATION FACTOR TU-RELATED"/>
    <property type="match status" value="1"/>
</dbReference>
<evidence type="ECO:0000256" key="4">
    <source>
        <dbReference type="ARBA" id="ARBA00022741"/>
    </source>
</evidence>
<dbReference type="Pfam" id="PF00009">
    <property type="entry name" value="GTP_EFTU"/>
    <property type="match status" value="1"/>
</dbReference>
<keyword evidence="3" id="KW-0963">Cytoplasm</keyword>
<evidence type="ECO:0000256" key="8">
    <source>
        <dbReference type="ARBA" id="ARBA00031615"/>
    </source>
</evidence>
<dbReference type="NCBIfam" id="TIGR00231">
    <property type="entry name" value="small_GTP"/>
    <property type="match status" value="1"/>
</dbReference>
<gene>
    <name evidence="11" type="ORF">GCM10009867_21740</name>
</gene>
<dbReference type="InterPro" id="IPR036388">
    <property type="entry name" value="WH-like_DNA-bd_sf"/>
</dbReference>
<feature type="region of interest" description="Disordered" evidence="9">
    <location>
        <begin position="347"/>
        <end position="379"/>
    </location>
</feature>
<name>A0ABN3UP58_9MICO</name>
<dbReference type="Gene3D" id="1.10.10.10">
    <property type="entry name" value="Winged helix-like DNA-binding domain superfamily/Winged helix DNA-binding domain"/>
    <property type="match status" value="1"/>
</dbReference>
<keyword evidence="4" id="KW-0547">Nucleotide-binding</keyword>
<dbReference type="NCBIfam" id="TIGR00475">
    <property type="entry name" value="selB"/>
    <property type="match status" value="1"/>
</dbReference>
<evidence type="ECO:0000256" key="5">
    <source>
        <dbReference type="ARBA" id="ARBA00022917"/>
    </source>
</evidence>
<dbReference type="PROSITE" id="PS51722">
    <property type="entry name" value="G_TR_2"/>
    <property type="match status" value="1"/>
</dbReference>
<keyword evidence="5" id="KW-0648">Protein biosynthesis</keyword>
<evidence type="ECO:0000256" key="6">
    <source>
        <dbReference type="ARBA" id="ARBA00023134"/>
    </source>
</evidence>
<evidence type="ECO:0000313" key="11">
    <source>
        <dbReference type="EMBL" id="GAA2736644.1"/>
    </source>
</evidence>
<dbReference type="InterPro" id="IPR027417">
    <property type="entry name" value="P-loop_NTPase"/>
</dbReference>
<protein>
    <recommendedName>
        <fullName evidence="2">Selenocysteine-specific elongation factor</fullName>
    </recommendedName>
    <alternativeName>
        <fullName evidence="8">SelB translation factor</fullName>
    </alternativeName>
</protein>
<dbReference type="EMBL" id="BAAARN010000001">
    <property type="protein sequence ID" value="GAA2736644.1"/>
    <property type="molecule type" value="Genomic_DNA"/>
</dbReference>
<feature type="domain" description="Tr-type G" evidence="10">
    <location>
        <begin position="1"/>
        <end position="172"/>
    </location>
</feature>
<evidence type="ECO:0000259" key="10">
    <source>
        <dbReference type="PROSITE" id="PS51722"/>
    </source>
</evidence>
<dbReference type="Gene3D" id="3.40.50.300">
    <property type="entry name" value="P-loop containing nucleotide triphosphate hydrolases"/>
    <property type="match status" value="1"/>
</dbReference>
<comment type="function">
    <text evidence="7">Translation factor necessary for the incorporation of selenocysteine into proteins. It probably replaces EF-Tu for the insertion of selenocysteine directed by the UGA codon. SelB binds GTP and GDP.</text>
</comment>
<sequence length="503" mass="52637">MAVVATAGHVDHGKSTLVRLLTGTEPDRWAQERERGLTIDLGYAWTDLDGVHLSLVDVPGHERFAANMLAGLGPVAGVMFVVAADAGWARQSEEHARAIAALGLGEVLLVVTRSDLVDGAAAADVARDAEAHLAELGEPPRETVLVSGRTGAGVDDLRRALRRLAVAVGTPAPTVPVRLWIDRAFTVRGAGTVVTGTLGAGTMRLEDELVLRGAAVRVRGLHTSDAPVAEVVGPARVAVNLRGVDLDEVARGDVLLDPRLPDAAAVVDVTTHAPWLVVGPRTPLPRQLVLHLGTAAVGVHVHELSDGRVRLRAKRPLHIAVGDRGVLRDPGLHEVRAGVEVVAVDPPRRHGPRRAVTGGGSARTRPSADARPAGAAAAGDAEKSLAPLLGHLATVPLTPPTRAQLEEWGVTPHLLAGAERAGQVTRVGGLVLEGDALARAADAAAGLVQPFGPRELAVALDTSRRVVIALLERLDTTMVTRRLPDGTRVLREDGGPHTRRGRP</sequence>
<organism evidence="11 12">
    <name type="scientific">Pedococcus aerophilus</name>
    <dbReference type="NCBI Taxonomy" id="436356"/>
    <lineage>
        <taxon>Bacteria</taxon>
        <taxon>Bacillati</taxon>
        <taxon>Actinomycetota</taxon>
        <taxon>Actinomycetes</taxon>
        <taxon>Micrococcales</taxon>
        <taxon>Intrasporangiaceae</taxon>
        <taxon>Pedococcus</taxon>
    </lineage>
</organism>
<dbReference type="Pfam" id="PF09107">
    <property type="entry name" value="WHD_3rd_SelB"/>
    <property type="match status" value="1"/>
</dbReference>
<dbReference type="SUPFAM" id="SSF50447">
    <property type="entry name" value="Translation proteins"/>
    <property type="match status" value="1"/>
</dbReference>
<reference evidence="11 12" key="1">
    <citation type="journal article" date="2019" name="Int. J. Syst. Evol. Microbiol.">
        <title>The Global Catalogue of Microorganisms (GCM) 10K type strain sequencing project: providing services to taxonomists for standard genome sequencing and annotation.</title>
        <authorList>
            <consortium name="The Broad Institute Genomics Platform"/>
            <consortium name="The Broad Institute Genome Sequencing Center for Infectious Disease"/>
            <person name="Wu L."/>
            <person name="Ma J."/>
        </authorList>
    </citation>
    <scope>NUCLEOTIDE SEQUENCE [LARGE SCALE GENOMIC DNA]</scope>
    <source>
        <strain evidence="11 12">JCM 16378</strain>
    </source>
</reference>
<dbReference type="Pfam" id="PF25461">
    <property type="entry name" value="Beta-barrel_SelB"/>
    <property type="match status" value="1"/>
</dbReference>
<dbReference type="InterPro" id="IPR057335">
    <property type="entry name" value="Beta-barrel_SelB"/>
</dbReference>
<dbReference type="InterPro" id="IPR050055">
    <property type="entry name" value="EF-Tu_GTPase"/>
</dbReference>
<evidence type="ECO:0000256" key="3">
    <source>
        <dbReference type="ARBA" id="ARBA00022490"/>
    </source>
</evidence>
<evidence type="ECO:0000256" key="9">
    <source>
        <dbReference type="SAM" id="MobiDB-lite"/>
    </source>
</evidence>
<proteinExistence type="predicted"/>
<dbReference type="InterPro" id="IPR005225">
    <property type="entry name" value="Small_GTP-bd"/>
</dbReference>
<evidence type="ECO:0000313" key="12">
    <source>
        <dbReference type="Proteomes" id="UP001501326"/>
    </source>
</evidence>
<dbReference type="InterPro" id="IPR009000">
    <property type="entry name" value="Transl_B-barrel_sf"/>
</dbReference>
<evidence type="ECO:0000256" key="1">
    <source>
        <dbReference type="ARBA" id="ARBA00004496"/>
    </source>
</evidence>
<dbReference type="Proteomes" id="UP001501326">
    <property type="component" value="Unassembled WGS sequence"/>
</dbReference>
<comment type="subcellular location">
    <subcellularLocation>
        <location evidence="1">Cytoplasm</location>
    </subcellularLocation>
</comment>
<dbReference type="Gene3D" id="2.40.30.10">
    <property type="entry name" value="Translation factors"/>
    <property type="match status" value="1"/>
</dbReference>
<dbReference type="SUPFAM" id="SSF52540">
    <property type="entry name" value="P-loop containing nucleoside triphosphate hydrolases"/>
    <property type="match status" value="1"/>
</dbReference>
<evidence type="ECO:0000256" key="7">
    <source>
        <dbReference type="ARBA" id="ARBA00025526"/>
    </source>
</evidence>
<dbReference type="InterPro" id="IPR000795">
    <property type="entry name" value="T_Tr_GTP-bd_dom"/>
</dbReference>
<dbReference type="Pfam" id="PF03144">
    <property type="entry name" value="GTP_EFTU_D2"/>
    <property type="match status" value="1"/>
</dbReference>
<dbReference type="RefSeq" id="WP_344193043.1">
    <property type="nucleotide sequence ID" value="NZ_BAAARN010000001.1"/>
</dbReference>